<dbReference type="InterPro" id="IPR041298">
    <property type="entry name" value="UBZ3"/>
</dbReference>
<dbReference type="InterPro" id="IPR017961">
    <property type="entry name" value="DNA_pol_Y-fam_little_finger"/>
</dbReference>
<evidence type="ECO:0000256" key="9">
    <source>
        <dbReference type="ARBA" id="ARBA00044975"/>
    </source>
</evidence>
<evidence type="ECO:0000256" key="1">
    <source>
        <dbReference type="ARBA" id="ARBA00004123"/>
    </source>
</evidence>
<dbReference type="RefSeq" id="XP_012936164.1">
    <property type="nucleotide sequence ID" value="XM_013080710.2"/>
</dbReference>
<dbReference type="InterPro" id="IPR001126">
    <property type="entry name" value="UmuC"/>
</dbReference>
<gene>
    <name evidence="14 15" type="primary">LOC101845536</name>
</gene>
<organism evidence="13 15">
    <name type="scientific">Aplysia californica</name>
    <name type="common">California sea hare</name>
    <dbReference type="NCBI Taxonomy" id="6500"/>
    <lineage>
        <taxon>Eukaryota</taxon>
        <taxon>Metazoa</taxon>
        <taxon>Spiralia</taxon>
        <taxon>Lophotrochozoa</taxon>
        <taxon>Mollusca</taxon>
        <taxon>Gastropoda</taxon>
        <taxon>Heterobranchia</taxon>
        <taxon>Euthyneura</taxon>
        <taxon>Tectipleura</taxon>
        <taxon>Aplysiida</taxon>
        <taxon>Aplysioidea</taxon>
        <taxon>Aplysiidae</taxon>
        <taxon>Aplysia</taxon>
    </lineage>
</organism>
<feature type="compositionally biased region" description="Polar residues" evidence="10">
    <location>
        <begin position="787"/>
        <end position="800"/>
    </location>
</feature>
<evidence type="ECO:0000256" key="3">
    <source>
        <dbReference type="ARBA" id="ARBA00022723"/>
    </source>
</evidence>
<dbReference type="Pfam" id="PF00817">
    <property type="entry name" value="IMS"/>
    <property type="match status" value="1"/>
</dbReference>
<dbReference type="InterPro" id="IPR036775">
    <property type="entry name" value="DNA_pol_Y-fam_lit_finger_sf"/>
</dbReference>
<feature type="region of interest" description="Disordered" evidence="10">
    <location>
        <begin position="453"/>
        <end position="545"/>
    </location>
</feature>
<evidence type="ECO:0000256" key="10">
    <source>
        <dbReference type="SAM" id="MobiDB-lite"/>
    </source>
</evidence>
<accession>A0ABM0ZWV6</accession>
<evidence type="ECO:0000259" key="12">
    <source>
        <dbReference type="PROSITE" id="PS51907"/>
    </source>
</evidence>
<keyword evidence="8" id="KW-0539">Nucleus</keyword>
<dbReference type="InterPro" id="IPR043502">
    <property type="entry name" value="DNA/RNA_pol_sf"/>
</dbReference>
<dbReference type="Pfam" id="PF18439">
    <property type="entry name" value="zf_UBZ"/>
    <property type="match status" value="1"/>
</dbReference>
<dbReference type="Gene3D" id="3.30.70.270">
    <property type="match status" value="1"/>
</dbReference>
<dbReference type="Proteomes" id="UP000694888">
    <property type="component" value="Unplaced"/>
</dbReference>
<protein>
    <recommendedName>
        <fullName evidence="9">DNA polymerase eta</fullName>
    </recommendedName>
</protein>
<feature type="region of interest" description="Disordered" evidence="10">
    <location>
        <begin position="743"/>
        <end position="800"/>
    </location>
</feature>
<keyword evidence="3" id="KW-0479">Metal-binding</keyword>
<dbReference type="Gene3D" id="3.40.1170.60">
    <property type="match status" value="1"/>
</dbReference>
<evidence type="ECO:0000256" key="5">
    <source>
        <dbReference type="ARBA" id="ARBA00022771"/>
    </source>
</evidence>
<dbReference type="InterPro" id="IPR052230">
    <property type="entry name" value="DNA_polymerase_eta"/>
</dbReference>
<dbReference type="PANTHER" id="PTHR45873">
    <property type="entry name" value="DNA POLYMERASE ETA"/>
    <property type="match status" value="1"/>
</dbReference>
<feature type="domain" description="UmuC" evidence="11">
    <location>
        <begin position="6"/>
        <end position="243"/>
    </location>
</feature>
<keyword evidence="7" id="KW-0234">DNA repair</keyword>
<feature type="compositionally biased region" description="Low complexity" evidence="10">
    <location>
        <begin position="471"/>
        <end position="499"/>
    </location>
</feature>
<dbReference type="Gene3D" id="1.10.150.20">
    <property type="entry name" value="5' to 3' exonuclease, C-terminal subdomain"/>
    <property type="match status" value="1"/>
</dbReference>
<dbReference type="Pfam" id="PF11799">
    <property type="entry name" value="IMS_C"/>
    <property type="match status" value="1"/>
</dbReference>
<dbReference type="GeneID" id="101845536"/>
<dbReference type="SUPFAM" id="SSF100879">
    <property type="entry name" value="Lesion bypass DNA polymerase (Y-family), little finger domain"/>
    <property type="match status" value="1"/>
</dbReference>
<keyword evidence="13" id="KW-1185">Reference proteome</keyword>
<keyword evidence="5" id="KW-0863">Zinc-finger</keyword>
<sequence>MTDREIVLIDMDCFYVQVEQRLNPSLKGKPSAVVQYKTWKGGGIIAVSYEARAFGVTRNMRGDEAKQKCPDIELAQVPVVRGKADLTRYRDAGAEVISVISRFCCCVERASVDEAYLDVTAEVTQKLKAMGDSRVVPGQVANTFVEGYDKAQGMQGWLESVYNQDWAAESDVRLAVAACLVEEMRAAVLAETGFTCSAGISHSKMLSKLACGRNKPDKQTIIPMSSVPEMFSNLPLQKIRHLGGKLGAFLTDDLQLQTMGDLTRLTEEELQKQCGQKTGSWLYHACRGIETEPVSARQLPKSIGCGKNFRGKEQLDTKEKVKFWLSELTKEISERLFKDKELNKRTAKSLTVHLRYQIPGASSSSASRACALIRYDHDKICADAFALLKQFQTSPGHSAQWIPPITSLNLSAGKFTEQGENQTISSLFASAPSSKSTGSACSQMSLPVAGASNECSREPACSDSPDESFESTTKSSSIKSTSSVITSASKQASKSQCKKNNGINSKGRGSISSFLEQGKSKASDTEGLETEGLPGSKSDSSPVGNSLSVAAPKLGFFAKKMQEKELQTNKDLCALTKSSSVDGVVRDAGDGESGLSGDGCGLSAVDDASGFEADSASLSNSNSEGVVKENEEGDVLGMPSTSLRNESADSNFVERLDCEDVDNAEMIVTATTSDENKGVSVDVEVPSSTAQGSRNGILGMGFAERTIDVEDLMECEKCREMISIWEMPEHSDYHFALELQKESSSSSSASGTSGISRASGSDSTVKRKSDTGAKSGRGGKRKKVSTDRSIQPLTAYFSKT</sequence>
<feature type="compositionally biased region" description="Low complexity" evidence="10">
    <location>
        <begin position="743"/>
        <end position="761"/>
    </location>
</feature>
<evidence type="ECO:0000313" key="13">
    <source>
        <dbReference type="Proteomes" id="UP000694888"/>
    </source>
</evidence>
<dbReference type="Pfam" id="PF21704">
    <property type="entry name" value="POLH-Rev1_HhH"/>
    <property type="match status" value="1"/>
</dbReference>
<reference evidence="14 15" key="1">
    <citation type="submission" date="2025-05" db="UniProtKB">
        <authorList>
            <consortium name="RefSeq"/>
        </authorList>
    </citation>
    <scope>IDENTIFICATION</scope>
</reference>
<evidence type="ECO:0000256" key="2">
    <source>
        <dbReference type="ARBA" id="ARBA00022679"/>
    </source>
</evidence>
<evidence type="ECO:0000259" key="11">
    <source>
        <dbReference type="PROSITE" id="PS50173"/>
    </source>
</evidence>
<evidence type="ECO:0000256" key="6">
    <source>
        <dbReference type="ARBA" id="ARBA00022833"/>
    </source>
</evidence>
<evidence type="ECO:0000256" key="7">
    <source>
        <dbReference type="ARBA" id="ARBA00023204"/>
    </source>
</evidence>
<dbReference type="PROSITE" id="PS50173">
    <property type="entry name" value="UMUC"/>
    <property type="match status" value="1"/>
</dbReference>
<evidence type="ECO:0000256" key="4">
    <source>
        <dbReference type="ARBA" id="ARBA00022763"/>
    </source>
</evidence>
<dbReference type="RefSeq" id="XP_005095196.1">
    <property type="nucleotide sequence ID" value="XM_005095139.3"/>
</dbReference>
<dbReference type="SUPFAM" id="SSF56672">
    <property type="entry name" value="DNA/RNA polymerases"/>
    <property type="match status" value="1"/>
</dbReference>
<keyword evidence="6" id="KW-0862">Zinc</keyword>
<dbReference type="PIRSF" id="PIRSF036603">
    <property type="entry name" value="DPol_eta"/>
    <property type="match status" value="1"/>
</dbReference>
<evidence type="ECO:0000313" key="15">
    <source>
        <dbReference type="RefSeq" id="XP_012936164.1"/>
    </source>
</evidence>
<evidence type="ECO:0000256" key="8">
    <source>
        <dbReference type="ARBA" id="ARBA00023242"/>
    </source>
</evidence>
<dbReference type="Gene3D" id="3.30.1490.100">
    <property type="entry name" value="DNA polymerase, Y-family, little finger domain"/>
    <property type="match status" value="1"/>
</dbReference>
<dbReference type="InterPro" id="IPR043128">
    <property type="entry name" value="Rev_trsase/Diguanyl_cyclase"/>
</dbReference>
<keyword evidence="4" id="KW-0227">DNA damage</keyword>
<evidence type="ECO:0000313" key="14">
    <source>
        <dbReference type="RefSeq" id="XP_005095196.1"/>
    </source>
</evidence>
<dbReference type="PROSITE" id="PS51907">
    <property type="entry name" value="ZF_UBZ3"/>
    <property type="match status" value="1"/>
</dbReference>
<comment type="subcellular location">
    <subcellularLocation>
        <location evidence="1">Nucleus</location>
    </subcellularLocation>
</comment>
<name>A0ABM0ZWV6_APLCA</name>
<feature type="domain" description="UBZ3-type" evidence="12">
    <location>
        <begin position="708"/>
        <end position="742"/>
    </location>
</feature>
<keyword evidence="2" id="KW-0808">Transferase</keyword>
<dbReference type="PANTHER" id="PTHR45873:SF1">
    <property type="entry name" value="DNA POLYMERASE ETA"/>
    <property type="match status" value="1"/>
</dbReference>
<proteinExistence type="predicted"/>